<evidence type="ECO:0000313" key="3">
    <source>
        <dbReference type="Proteomes" id="UP000001593"/>
    </source>
</evidence>
<dbReference type="OMA" id="SCIVKWK"/>
<keyword evidence="3" id="KW-1185">Reference proteome</keyword>
<keyword evidence="1" id="KW-0812">Transmembrane</keyword>
<reference evidence="2 3" key="1">
    <citation type="journal article" date="2007" name="Science">
        <title>Sea anemone genome reveals ancestral eumetazoan gene repertoire and genomic organization.</title>
        <authorList>
            <person name="Putnam N.H."/>
            <person name="Srivastava M."/>
            <person name="Hellsten U."/>
            <person name="Dirks B."/>
            <person name="Chapman J."/>
            <person name="Salamov A."/>
            <person name="Terry A."/>
            <person name="Shapiro H."/>
            <person name="Lindquist E."/>
            <person name="Kapitonov V.V."/>
            <person name="Jurka J."/>
            <person name="Genikhovich G."/>
            <person name="Grigoriev I.V."/>
            <person name="Lucas S.M."/>
            <person name="Steele R.E."/>
            <person name="Finnerty J.R."/>
            <person name="Technau U."/>
            <person name="Martindale M.Q."/>
            <person name="Rokhsar D.S."/>
        </authorList>
    </citation>
    <scope>NUCLEOTIDE SEQUENCE [LARGE SCALE GENOMIC DNA]</scope>
    <source>
        <strain evidence="3">CH2 X CH6</strain>
    </source>
</reference>
<keyword evidence="1" id="KW-1133">Transmembrane helix</keyword>
<dbReference type="PANTHER" id="PTHR38564">
    <property type="entry name" value="SI:CH73-250A16.5-RELATED"/>
    <property type="match status" value="1"/>
</dbReference>
<protein>
    <submittedName>
        <fullName evidence="2">Uncharacterized protein</fullName>
    </submittedName>
</protein>
<gene>
    <name evidence="2" type="ORF">NEMVEDRAFT_v1g238047</name>
</gene>
<dbReference type="eggNOG" id="ENOG502S54N">
    <property type="taxonomic scope" value="Eukaryota"/>
</dbReference>
<organism evidence="2 3">
    <name type="scientific">Nematostella vectensis</name>
    <name type="common">Starlet sea anemone</name>
    <dbReference type="NCBI Taxonomy" id="45351"/>
    <lineage>
        <taxon>Eukaryota</taxon>
        <taxon>Metazoa</taxon>
        <taxon>Cnidaria</taxon>
        <taxon>Anthozoa</taxon>
        <taxon>Hexacorallia</taxon>
        <taxon>Actiniaria</taxon>
        <taxon>Edwardsiidae</taxon>
        <taxon>Nematostella</taxon>
    </lineage>
</organism>
<dbReference type="InParanoid" id="A7RG96"/>
<dbReference type="Proteomes" id="UP000001593">
    <property type="component" value="Unassembled WGS sequence"/>
</dbReference>
<evidence type="ECO:0000313" key="2">
    <source>
        <dbReference type="EMBL" id="EDO49490.1"/>
    </source>
</evidence>
<dbReference type="PANTHER" id="PTHR38564:SF2">
    <property type="entry name" value="WU:FC46H12 PRECURSOR"/>
    <property type="match status" value="1"/>
</dbReference>
<dbReference type="HOGENOM" id="CLU_105547_0_0_1"/>
<proteinExistence type="predicted"/>
<sequence length="229" mass="25601">MPIKAGKQIKLMPITVGSKVNPMPMDWWRIGFNDQSKPHCLMAARLWGQYREQLDTTFVMSGKVAMFLALFALCIGIYSVDAHALKPRSLHASCTIHWQFKLNCSHVNEAIVTEIKALSGDAGCKNGGEKCLYILVKSSPEEVKAIHETPKKHYKDDLTFTFTSSSDSACAVKGYSTSELWYAILDYGTNYCNLHNLITGSGLDKTEGYVEETSDSVCTQYSKRNCDKY</sequence>
<dbReference type="PhylomeDB" id="A7RG96"/>
<evidence type="ECO:0000256" key="1">
    <source>
        <dbReference type="SAM" id="Phobius"/>
    </source>
</evidence>
<dbReference type="AlphaFoldDB" id="A7RG96"/>
<keyword evidence="1" id="KW-0472">Membrane</keyword>
<accession>A7RG96</accession>
<dbReference type="EMBL" id="DS469509">
    <property type="protein sequence ID" value="EDO49490.1"/>
    <property type="molecule type" value="Genomic_DNA"/>
</dbReference>
<feature type="transmembrane region" description="Helical" evidence="1">
    <location>
        <begin position="58"/>
        <end position="80"/>
    </location>
</feature>
<name>A7RG96_NEMVE</name>